<name>A0A3D8QVE7_9HELO</name>
<dbReference type="Proteomes" id="UP000256328">
    <property type="component" value="Unassembled WGS sequence"/>
</dbReference>
<accession>A0A3D8QVE7</accession>
<keyword evidence="4 5" id="KW-0472">Membrane</keyword>
<evidence type="ECO:0000256" key="5">
    <source>
        <dbReference type="SAM" id="Phobius"/>
    </source>
</evidence>
<organism evidence="6 7">
    <name type="scientific">Coleophoma crateriformis</name>
    <dbReference type="NCBI Taxonomy" id="565419"/>
    <lineage>
        <taxon>Eukaryota</taxon>
        <taxon>Fungi</taxon>
        <taxon>Dikarya</taxon>
        <taxon>Ascomycota</taxon>
        <taxon>Pezizomycotina</taxon>
        <taxon>Leotiomycetes</taxon>
        <taxon>Helotiales</taxon>
        <taxon>Dermateaceae</taxon>
        <taxon>Coleophoma</taxon>
    </lineage>
</organism>
<evidence type="ECO:0000256" key="3">
    <source>
        <dbReference type="ARBA" id="ARBA00023128"/>
    </source>
</evidence>
<protein>
    <submittedName>
        <fullName evidence="6">Uncharacterized protein</fullName>
    </submittedName>
</protein>
<evidence type="ECO:0000313" key="6">
    <source>
        <dbReference type="EMBL" id="RDW65484.1"/>
    </source>
</evidence>
<keyword evidence="2" id="KW-0999">Mitochondrion inner membrane</keyword>
<dbReference type="AlphaFoldDB" id="A0A3D8QVE7"/>
<dbReference type="InterPro" id="IPR039297">
    <property type="entry name" value="COX7a"/>
</dbReference>
<evidence type="ECO:0000256" key="1">
    <source>
        <dbReference type="ARBA" id="ARBA00004273"/>
    </source>
</evidence>
<dbReference type="OrthoDB" id="5511599at2759"/>
<proteinExistence type="predicted"/>
<sequence>MLICMFNSFINRENRVPHYQRLFQQGQAQHVRQWNQTAKSKIMLYPYYTMLFGGLAGSMYMMTRMVLGHKTWFSEN</sequence>
<reference evidence="6 7" key="1">
    <citation type="journal article" date="2018" name="IMA Fungus">
        <title>IMA Genome-F 9: Draft genome sequence of Annulohypoxylon stygium, Aspergillus mulundensis, Berkeleyomyces basicola (syn. Thielaviopsis basicola), Ceratocystis smalleyi, two Cercospora beticola strains, Coleophoma cylindrospora, Fusarium fracticaudum, Phialophora cf. hyalina, and Morchella septimelata.</title>
        <authorList>
            <person name="Wingfield B.D."/>
            <person name="Bills G.F."/>
            <person name="Dong Y."/>
            <person name="Huang W."/>
            <person name="Nel W.J."/>
            <person name="Swalarsk-Parry B.S."/>
            <person name="Vaghefi N."/>
            <person name="Wilken P.M."/>
            <person name="An Z."/>
            <person name="de Beer Z.W."/>
            <person name="De Vos L."/>
            <person name="Chen L."/>
            <person name="Duong T.A."/>
            <person name="Gao Y."/>
            <person name="Hammerbacher A."/>
            <person name="Kikkert J.R."/>
            <person name="Li Y."/>
            <person name="Li H."/>
            <person name="Li K."/>
            <person name="Li Q."/>
            <person name="Liu X."/>
            <person name="Ma X."/>
            <person name="Naidoo K."/>
            <person name="Pethybridge S.J."/>
            <person name="Sun J."/>
            <person name="Steenkamp E.T."/>
            <person name="van der Nest M.A."/>
            <person name="van Wyk S."/>
            <person name="Wingfield M.J."/>
            <person name="Xiong C."/>
            <person name="Yue Q."/>
            <person name="Zhang X."/>
        </authorList>
    </citation>
    <scope>NUCLEOTIDE SEQUENCE [LARGE SCALE GENOMIC DNA]</scope>
    <source>
        <strain evidence="6 7">BP5796</strain>
    </source>
</reference>
<keyword evidence="5" id="KW-0812">Transmembrane</keyword>
<dbReference type="GO" id="GO:0005743">
    <property type="term" value="C:mitochondrial inner membrane"/>
    <property type="evidence" value="ECO:0007669"/>
    <property type="project" value="UniProtKB-SubCell"/>
</dbReference>
<evidence type="ECO:0000256" key="4">
    <source>
        <dbReference type="ARBA" id="ARBA00023136"/>
    </source>
</evidence>
<gene>
    <name evidence="6" type="ORF">BP5796_10176</name>
</gene>
<evidence type="ECO:0000313" key="7">
    <source>
        <dbReference type="Proteomes" id="UP000256328"/>
    </source>
</evidence>
<evidence type="ECO:0000256" key="2">
    <source>
        <dbReference type="ARBA" id="ARBA00022792"/>
    </source>
</evidence>
<comment type="caution">
    <text evidence="6">The sequence shown here is derived from an EMBL/GenBank/DDBJ whole genome shotgun (WGS) entry which is preliminary data.</text>
</comment>
<keyword evidence="5" id="KW-1133">Transmembrane helix</keyword>
<keyword evidence="3" id="KW-0496">Mitochondrion</keyword>
<dbReference type="Pfam" id="PF02238">
    <property type="entry name" value="COX7a"/>
    <property type="match status" value="1"/>
</dbReference>
<comment type="subcellular location">
    <subcellularLocation>
        <location evidence="1">Mitochondrion inner membrane</location>
    </subcellularLocation>
</comment>
<dbReference type="EMBL" id="PDLN01000015">
    <property type="protein sequence ID" value="RDW65484.1"/>
    <property type="molecule type" value="Genomic_DNA"/>
</dbReference>
<keyword evidence="7" id="KW-1185">Reference proteome</keyword>
<feature type="transmembrane region" description="Helical" evidence="5">
    <location>
        <begin position="42"/>
        <end position="62"/>
    </location>
</feature>